<comment type="caution">
    <text evidence="16">The sequence shown here is derived from an EMBL/GenBank/DDBJ whole genome shotgun (WGS) entry which is preliminary data.</text>
</comment>
<dbReference type="PANTHER" id="PTHR24292:SF100">
    <property type="entry name" value="CYTOCHROME P450 6A16, ISOFORM B-RELATED"/>
    <property type="match status" value="1"/>
</dbReference>
<keyword evidence="8" id="KW-0256">Endoplasmic reticulum</keyword>
<evidence type="ECO:0000256" key="6">
    <source>
        <dbReference type="ARBA" id="ARBA00022617"/>
    </source>
</evidence>
<evidence type="ECO:0008006" key="18">
    <source>
        <dbReference type="Google" id="ProtNLM"/>
    </source>
</evidence>
<dbReference type="AlphaFoldDB" id="A0A5N4B4T1"/>
<evidence type="ECO:0000256" key="5">
    <source>
        <dbReference type="ARBA" id="ARBA00010617"/>
    </source>
</evidence>
<dbReference type="InterPro" id="IPR001128">
    <property type="entry name" value="Cyt_P450"/>
</dbReference>
<comment type="function">
    <text evidence="2">May be involved in the metabolism of insect hormones and in the breakdown of synthetic insecticides.</text>
</comment>
<keyword evidence="12 15" id="KW-0503">Monooxygenase</keyword>
<feature type="binding site" description="axial binding residue" evidence="14">
    <location>
        <position position="442"/>
    </location>
    <ligand>
        <name>heme</name>
        <dbReference type="ChEBI" id="CHEBI:30413"/>
    </ligand>
    <ligandPart>
        <name>Fe</name>
        <dbReference type="ChEBI" id="CHEBI:18248"/>
    </ligandPart>
</feature>
<dbReference type="GO" id="GO:0020037">
    <property type="term" value="F:heme binding"/>
    <property type="evidence" value="ECO:0007669"/>
    <property type="project" value="InterPro"/>
</dbReference>
<evidence type="ECO:0000256" key="14">
    <source>
        <dbReference type="PIRSR" id="PIRSR602403-1"/>
    </source>
</evidence>
<dbReference type="PANTHER" id="PTHR24292">
    <property type="entry name" value="CYTOCHROME P450"/>
    <property type="match status" value="1"/>
</dbReference>
<dbReference type="EMBL" id="VVIM01000001">
    <property type="protein sequence ID" value="KAB0804553.1"/>
    <property type="molecule type" value="Genomic_DNA"/>
</dbReference>
<sequence>MLIVNCNTITVVSITLFLIVCKIINGYWERKGVFTLKPKLFFGNAQDVVFHKKSLGEQIKAFYDKLNLNGKQFGGYYFLMRPILVVSDLELIKRVLITDFDHFTDHPMYTNGTNDPLTGNLFALKGEKWKKQRVHLSSACNTKTSKVMFDTILSCCKEMEMTIDNKVESREVVDIVPLLCNVNMTILLACTCQLEFNDLKHLSSTLYNYCSSILHSQTTWDSIVNLMSFIFPQFFTILNVKAYSEEMTSFFVSLVNDIVQHRQAKNIIRKDLMGLLIQLKSDKEVTLNHKEIAAQLFMFLAAGHETSSITSAFCMYELCINQYLQDKVREEINLTLLGTNGVISFDDLSKMKYVDQCIYETLRKYPSMVIHSRVCTKTYVIPNTNVTITKGTPLFIPTYGLHMDPRYFPNPETFDPDRFSENTTSDRPSCSFLPFGGGPRTCIAYKFGLVQVKLALVTLLRRYKFSLHPSTKVPMEHDPKHFVVYPTTPILLYAEKI</sequence>
<gene>
    <name evidence="16" type="ORF">PPYR_01523</name>
</gene>
<evidence type="ECO:0000256" key="4">
    <source>
        <dbReference type="ARBA" id="ARBA00004406"/>
    </source>
</evidence>
<dbReference type="GO" id="GO:0005789">
    <property type="term" value="C:endoplasmic reticulum membrane"/>
    <property type="evidence" value="ECO:0007669"/>
    <property type="project" value="UniProtKB-SubCell"/>
</dbReference>
<organism evidence="16 17">
    <name type="scientific">Photinus pyralis</name>
    <name type="common">Common eastern firefly</name>
    <name type="synonym">Lampyris pyralis</name>
    <dbReference type="NCBI Taxonomy" id="7054"/>
    <lineage>
        <taxon>Eukaryota</taxon>
        <taxon>Metazoa</taxon>
        <taxon>Ecdysozoa</taxon>
        <taxon>Arthropoda</taxon>
        <taxon>Hexapoda</taxon>
        <taxon>Insecta</taxon>
        <taxon>Pterygota</taxon>
        <taxon>Neoptera</taxon>
        <taxon>Endopterygota</taxon>
        <taxon>Coleoptera</taxon>
        <taxon>Polyphaga</taxon>
        <taxon>Elateriformia</taxon>
        <taxon>Elateroidea</taxon>
        <taxon>Lampyridae</taxon>
        <taxon>Lampyrinae</taxon>
        <taxon>Photinus</taxon>
    </lineage>
</organism>
<keyword evidence="11 14" id="KW-0408">Iron</keyword>
<keyword evidence="17" id="KW-1185">Reference proteome</keyword>
<comment type="similarity">
    <text evidence="5 15">Belongs to the cytochrome P450 family.</text>
</comment>
<dbReference type="GO" id="GO:0004497">
    <property type="term" value="F:monooxygenase activity"/>
    <property type="evidence" value="ECO:0007669"/>
    <property type="project" value="UniProtKB-KW"/>
</dbReference>
<dbReference type="SUPFAM" id="SSF48264">
    <property type="entry name" value="Cytochrome P450"/>
    <property type="match status" value="1"/>
</dbReference>
<dbReference type="InterPro" id="IPR036396">
    <property type="entry name" value="Cyt_P450_sf"/>
</dbReference>
<accession>A0A5N4B4T1</accession>
<dbReference type="Gene3D" id="1.10.630.10">
    <property type="entry name" value="Cytochrome P450"/>
    <property type="match status" value="1"/>
</dbReference>
<dbReference type="Pfam" id="PF00067">
    <property type="entry name" value="p450"/>
    <property type="match status" value="1"/>
</dbReference>
<evidence type="ECO:0000313" key="16">
    <source>
        <dbReference type="EMBL" id="KAB0804553.1"/>
    </source>
</evidence>
<dbReference type="Proteomes" id="UP000327044">
    <property type="component" value="Unassembled WGS sequence"/>
</dbReference>
<evidence type="ECO:0000256" key="2">
    <source>
        <dbReference type="ARBA" id="ARBA00003690"/>
    </source>
</evidence>
<keyword evidence="6 14" id="KW-0349">Heme</keyword>
<dbReference type="CDD" id="cd11056">
    <property type="entry name" value="CYP6-like"/>
    <property type="match status" value="1"/>
</dbReference>
<protein>
    <recommendedName>
        <fullName evidence="18">Cytochrome P450</fullName>
    </recommendedName>
</protein>
<evidence type="ECO:0000256" key="3">
    <source>
        <dbReference type="ARBA" id="ARBA00004174"/>
    </source>
</evidence>
<keyword evidence="10 15" id="KW-0560">Oxidoreductase</keyword>
<keyword evidence="13" id="KW-0472">Membrane</keyword>
<evidence type="ECO:0000256" key="8">
    <source>
        <dbReference type="ARBA" id="ARBA00022824"/>
    </source>
</evidence>
<dbReference type="InterPro" id="IPR017972">
    <property type="entry name" value="Cyt_P450_CS"/>
</dbReference>
<evidence type="ECO:0000256" key="10">
    <source>
        <dbReference type="ARBA" id="ARBA00023002"/>
    </source>
</evidence>
<dbReference type="InParanoid" id="A0A5N4B4T1"/>
<dbReference type="PRINTS" id="PR00465">
    <property type="entry name" value="EP450IV"/>
</dbReference>
<dbReference type="GO" id="GO:0016705">
    <property type="term" value="F:oxidoreductase activity, acting on paired donors, with incorporation or reduction of molecular oxygen"/>
    <property type="evidence" value="ECO:0007669"/>
    <property type="project" value="InterPro"/>
</dbReference>
<evidence type="ECO:0000256" key="1">
    <source>
        <dbReference type="ARBA" id="ARBA00001971"/>
    </source>
</evidence>
<evidence type="ECO:0000313" key="17">
    <source>
        <dbReference type="Proteomes" id="UP000327044"/>
    </source>
</evidence>
<dbReference type="InterPro" id="IPR050476">
    <property type="entry name" value="Insect_CytP450_Detox"/>
</dbReference>
<dbReference type="PRINTS" id="PR00385">
    <property type="entry name" value="P450"/>
</dbReference>
<dbReference type="InterPro" id="IPR002403">
    <property type="entry name" value="Cyt_P450_E_grp-IV"/>
</dbReference>
<dbReference type="PROSITE" id="PS00086">
    <property type="entry name" value="CYTOCHROME_P450"/>
    <property type="match status" value="1"/>
</dbReference>
<evidence type="ECO:0000256" key="15">
    <source>
        <dbReference type="RuleBase" id="RU000461"/>
    </source>
</evidence>
<keyword evidence="7 14" id="KW-0479">Metal-binding</keyword>
<proteinExistence type="inferred from homology"/>
<comment type="subcellular location">
    <subcellularLocation>
        <location evidence="4">Endoplasmic reticulum membrane</location>
        <topology evidence="4">Peripheral membrane protein</topology>
    </subcellularLocation>
    <subcellularLocation>
        <location evidence="3">Microsome membrane</location>
        <topology evidence="3">Peripheral membrane protein</topology>
    </subcellularLocation>
</comment>
<keyword evidence="9" id="KW-0492">Microsome</keyword>
<comment type="cofactor">
    <cofactor evidence="1 14">
        <name>heme</name>
        <dbReference type="ChEBI" id="CHEBI:30413"/>
    </cofactor>
</comment>
<evidence type="ECO:0000256" key="12">
    <source>
        <dbReference type="ARBA" id="ARBA00023033"/>
    </source>
</evidence>
<name>A0A5N4B4T1_PHOPY</name>
<dbReference type="GO" id="GO:0005506">
    <property type="term" value="F:iron ion binding"/>
    <property type="evidence" value="ECO:0007669"/>
    <property type="project" value="InterPro"/>
</dbReference>
<evidence type="ECO:0000256" key="11">
    <source>
        <dbReference type="ARBA" id="ARBA00023004"/>
    </source>
</evidence>
<evidence type="ECO:0000256" key="9">
    <source>
        <dbReference type="ARBA" id="ARBA00022848"/>
    </source>
</evidence>
<reference evidence="16 17" key="1">
    <citation type="journal article" date="2018" name="Elife">
        <title>Firefly genomes illuminate parallel origins of bioluminescence in beetles.</title>
        <authorList>
            <person name="Fallon T.R."/>
            <person name="Lower S.E."/>
            <person name="Chang C.H."/>
            <person name="Bessho-Uehara M."/>
            <person name="Martin G.J."/>
            <person name="Bewick A.J."/>
            <person name="Behringer M."/>
            <person name="Debat H.J."/>
            <person name="Wong I."/>
            <person name="Day J.C."/>
            <person name="Suvorov A."/>
            <person name="Silva C.J."/>
            <person name="Stanger-Hall K.F."/>
            <person name="Hall D.W."/>
            <person name="Schmitz R.J."/>
            <person name="Nelson D.R."/>
            <person name="Lewis S.M."/>
            <person name="Shigenobu S."/>
            <person name="Bybee S.M."/>
            <person name="Larracuente A.M."/>
            <person name="Oba Y."/>
            <person name="Weng J.K."/>
        </authorList>
    </citation>
    <scope>NUCLEOTIDE SEQUENCE [LARGE SCALE GENOMIC DNA]</scope>
    <source>
        <strain evidence="16">1611_PpyrPB1</strain>
        <tissue evidence="16">Whole body</tissue>
    </source>
</reference>
<evidence type="ECO:0000256" key="13">
    <source>
        <dbReference type="ARBA" id="ARBA00023136"/>
    </source>
</evidence>
<evidence type="ECO:0000256" key="7">
    <source>
        <dbReference type="ARBA" id="ARBA00022723"/>
    </source>
</evidence>
<dbReference type="FunFam" id="1.10.630.10:FF:000042">
    <property type="entry name" value="Cytochrome P450"/>
    <property type="match status" value="1"/>
</dbReference>